<comment type="caution">
    <text evidence="2">The sequence shown here is derived from an EMBL/GenBank/DDBJ whole genome shotgun (WGS) entry which is preliminary data.</text>
</comment>
<keyword evidence="1" id="KW-0472">Membrane</keyword>
<evidence type="ECO:0000313" key="2">
    <source>
        <dbReference type="EMBL" id="MEK7951948.1"/>
    </source>
</evidence>
<feature type="transmembrane region" description="Helical" evidence="1">
    <location>
        <begin position="143"/>
        <end position="161"/>
    </location>
</feature>
<reference evidence="2 3" key="1">
    <citation type="submission" date="2024-04" db="EMBL/GenBank/DDBJ databases">
        <title>Luteolibacter sp. isolated from soil.</title>
        <authorList>
            <person name="An J."/>
        </authorList>
    </citation>
    <scope>NUCLEOTIDE SEQUENCE [LARGE SCALE GENOMIC DNA]</scope>
    <source>
        <strain evidence="2 3">Y139</strain>
    </source>
</reference>
<evidence type="ECO:0000313" key="3">
    <source>
        <dbReference type="Proteomes" id="UP001371305"/>
    </source>
</evidence>
<protein>
    <submittedName>
        <fullName evidence="2">Uncharacterized protein</fullName>
    </submittedName>
</protein>
<feature type="transmembrane region" description="Helical" evidence="1">
    <location>
        <begin position="63"/>
        <end position="87"/>
    </location>
</feature>
<proteinExistence type="predicted"/>
<evidence type="ECO:0000256" key="1">
    <source>
        <dbReference type="SAM" id="Phobius"/>
    </source>
</evidence>
<sequence length="461" mass="51691">MSNDAPLNPYAPPVSVEPLAAVDAGKLWMVHGDHLLVRDGARLPPVSLFGEDEGGELTSSHQVFVAASGASAFGLLVPLVIAIAVIFSVANVVPRLAGLAGLLAFLVSGRLFRRFTKASQLIANIHCYLPIARLKARARRDRWRSGMIMAALVGVVVTGLSDSFISGNYEREHLWDDWFKTPVVLGTVGLFLAAMVWLMAERWLRCVRQTGGWFYLTGVPASSLLKLSRISPEPPPLRTRKVYTLYQYRLPLGILLGPRRNPLLILIVALFKVFRSRALVRQNFHWSERRRGLPSGEGMAKEIEKLRSEGEFASWQELGCIRVGSPKGDLSMLTARFASPDRRHFCHLTLYRISKARAFVEVAQTDFRTWTTDGRCVITSDQPFYPRLPEYLDLQRVRGNVSGQWSRHLQRCERVTPLAVESEEELRALLEKEAEDHAVLLQEAGIRSANEEVEMPGDWEV</sequence>
<dbReference type="EMBL" id="JBBUKT010000005">
    <property type="protein sequence ID" value="MEK7951948.1"/>
    <property type="molecule type" value="Genomic_DNA"/>
</dbReference>
<organism evidence="2 3">
    <name type="scientific">Luteolibacter soli</name>
    <dbReference type="NCBI Taxonomy" id="3135280"/>
    <lineage>
        <taxon>Bacteria</taxon>
        <taxon>Pseudomonadati</taxon>
        <taxon>Verrucomicrobiota</taxon>
        <taxon>Verrucomicrobiia</taxon>
        <taxon>Verrucomicrobiales</taxon>
        <taxon>Verrucomicrobiaceae</taxon>
        <taxon>Luteolibacter</taxon>
    </lineage>
</organism>
<feature type="transmembrane region" description="Helical" evidence="1">
    <location>
        <begin position="93"/>
        <end position="112"/>
    </location>
</feature>
<keyword evidence="3" id="KW-1185">Reference proteome</keyword>
<accession>A0ABU9AWN6</accession>
<keyword evidence="1" id="KW-0812">Transmembrane</keyword>
<dbReference type="RefSeq" id="WP_341405707.1">
    <property type="nucleotide sequence ID" value="NZ_JBBUKT010000005.1"/>
</dbReference>
<feature type="transmembrane region" description="Helical" evidence="1">
    <location>
        <begin position="181"/>
        <end position="200"/>
    </location>
</feature>
<gene>
    <name evidence="2" type="ORF">WKV53_15640</name>
</gene>
<name>A0ABU9AWN6_9BACT</name>
<dbReference type="Proteomes" id="UP001371305">
    <property type="component" value="Unassembled WGS sequence"/>
</dbReference>
<keyword evidence="1" id="KW-1133">Transmembrane helix</keyword>